<feature type="compositionally biased region" description="Low complexity" evidence="1">
    <location>
        <begin position="22"/>
        <end position="45"/>
    </location>
</feature>
<dbReference type="Proteomes" id="UP001632037">
    <property type="component" value="Unassembled WGS sequence"/>
</dbReference>
<dbReference type="EMBL" id="JBIMZQ010000057">
    <property type="protein sequence ID" value="KAL3658118.1"/>
    <property type="molecule type" value="Genomic_DNA"/>
</dbReference>
<evidence type="ECO:0000256" key="1">
    <source>
        <dbReference type="SAM" id="MobiDB-lite"/>
    </source>
</evidence>
<dbReference type="AlphaFoldDB" id="A0ABD3EUJ0"/>
<feature type="compositionally biased region" description="Basic and acidic residues" evidence="1">
    <location>
        <begin position="402"/>
        <end position="440"/>
    </location>
</feature>
<accession>A0ABD3EUJ0</accession>
<evidence type="ECO:0008006" key="4">
    <source>
        <dbReference type="Google" id="ProtNLM"/>
    </source>
</evidence>
<organism evidence="2 3">
    <name type="scientific">Phytophthora oleae</name>
    <dbReference type="NCBI Taxonomy" id="2107226"/>
    <lineage>
        <taxon>Eukaryota</taxon>
        <taxon>Sar</taxon>
        <taxon>Stramenopiles</taxon>
        <taxon>Oomycota</taxon>
        <taxon>Peronosporomycetes</taxon>
        <taxon>Peronosporales</taxon>
        <taxon>Peronosporaceae</taxon>
        <taxon>Phytophthora</taxon>
    </lineage>
</organism>
<comment type="caution">
    <text evidence="2">The sequence shown here is derived from an EMBL/GenBank/DDBJ whole genome shotgun (WGS) entry which is preliminary data.</text>
</comment>
<proteinExistence type="predicted"/>
<protein>
    <recommendedName>
        <fullName evidence="4">MAGE domain-containing protein</fullName>
    </recommendedName>
</protein>
<feature type="region of interest" description="Disordered" evidence="1">
    <location>
        <begin position="1"/>
        <end position="98"/>
    </location>
</feature>
<keyword evidence="3" id="KW-1185">Reference proteome</keyword>
<feature type="region of interest" description="Disordered" evidence="1">
    <location>
        <begin position="326"/>
        <end position="462"/>
    </location>
</feature>
<evidence type="ECO:0000313" key="2">
    <source>
        <dbReference type="EMBL" id="KAL3658118.1"/>
    </source>
</evidence>
<feature type="compositionally biased region" description="Low complexity" evidence="1">
    <location>
        <begin position="54"/>
        <end position="89"/>
    </location>
</feature>
<evidence type="ECO:0000313" key="3">
    <source>
        <dbReference type="Proteomes" id="UP001632037"/>
    </source>
</evidence>
<feature type="compositionally biased region" description="Low complexity" evidence="1">
    <location>
        <begin position="354"/>
        <end position="369"/>
    </location>
</feature>
<feature type="compositionally biased region" description="Polar residues" evidence="1">
    <location>
        <begin position="1"/>
        <end position="17"/>
    </location>
</feature>
<gene>
    <name evidence="2" type="ORF">V7S43_016961</name>
</gene>
<reference evidence="2 3" key="1">
    <citation type="submission" date="2024-09" db="EMBL/GenBank/DDBJ databases">
        <title>Genome sequencing and assembly of Phytophthora oleae, isolate VK10A, causative agent of rot of olive drupes.</title>
        <authorList>
            <person name="Conti Taguali S."/>
            <person name="Riolo M."/>
            <person name="La Spada F."/>
            <person name="Cacciola S.O."/>
            <person name="Dionisio G."/>
        </authorList>
    </citation>
    <scope>NUCLEOTIDE SEQUENCE [LARGE SCALE GENOMIC DNA]</scope>
    <source>
        <strain evidence="2 3">VK10A</strain>
    </source>
</reference>
<sequence length="482" mass="51454">MTKSASRQKANNANAAPTTGDAPVKPVAAKANAAVTQAVKAEATVPAAPTREVQSAGKNANKNANANAGQNSSTNTNKAATKTPTQATSLTDLTPENVQRARQIRKTDCERFQKFHNFFVANDAATAGVINGKANAKQEQVTQWVRGAVNPKTLASIEEIQETLSALLALLIVSAALTKYGEQELARRDGLGEMDYVVGARFGTNGLRSKQHVPHNVGMAFLLQLVVGLAPEKRSTCQILREILSHESHGRLVLTPTSKGLQPAFGAVASDSDDWATVRQEQLRQMARQAQSDKFQEAMQQLGGEHLYDAIRAQLKQVGGASVWETNKDKPALQAKNIRPRSGSADKSAKPQKDAGGQKQQQQTAKKNGPQVQSVKKNLPMEAEKFGQLPPPAPVTAKSANRKKEAVPTKKEATPVKKEAVPIKKEATPVKKEIKKETAPKNKGQQAKNSAPEKNAAPVKNVTAGAIVNNARGGRATVSKAN</sequence>
<name>A0ABD3EUJ0_9STRA</name>